<dbReference type="PRINTS" id="PR00081">
    <property type="entry name" value="GDHRDH"/>
</dbReference>
<dbReference type="InterPro" id="IPR036291">
    <property type="entry name" value="NAD(P)-bd_dom_sf"/>
</dbReference>
<gene>
    <name evidence="2" type="ORF">RFH47_02475</name>
</gene>
<dbReference type="FunFam" id="3.40.50.720:FF:000084">
    <property type="entry name" value="Short-chain dehydrogenase reductase"/>
    <property type="match status" value="1"/>
</dbReference>
<dbReference type="GO" id="GO:0006633">
    <property type="term" value="P:fatty acid biosynthetic process"/>
    <property type="evidence" value="ECO:0007669"/>
    <property type="project" value="TreeGrafter"/>
</dbReference>
<dbReference type="Proteomes" id="UP001243844">
    <property type="component" value="Unassembled WGS sequence"/>
</dbReference>
<accession>A0AAW8J5Y7</accession>
<dbReference type="GO" id="GO:0048038">
    <property type="term" value="F:quinone binding"/>
    <property type="evidence" value="ECO:0007669"/>
    <property type="project" value="TreeGrafter"/>
</dbReference>
<name>A0AAW8J5Y7_9GAMM</name>
<dbReference type="AlphaFoldDB" id="A0AAW8J5Y7"/>
<organism evidence="2 3">
    <name type="scientific">Acinetobacter rudis</name>
    <dbReference type="NCBI Taxonomy" id="632955"/>
    <lineage>
        <taxon>Bacteria</taxon>
        <taxon>Pseudomonadati</taxon>
        <taxon>Pseudomonadota</taxon>
        <taxon>Gammaproteobacteria</taxon>
        <taxon>Moraxellales</taxon>
        <taxon>Moraxellaceae</taxon>
        <taxon>Acinetobacter</taxon>
    </lineage>
</organism>
<dbReference type="RefSeq" id="WP_308980812.1">
    <property type="nucleotide sequence ID" value="NZ_JAVIDL010000003.1"/>
</dbReference>
<dbReference type="PANTHER" id="PTHR42760">
    <property type="entry name" value="SHORT-CHAIN DEHYDROGENASES/REDUCTASES FAMILY MEMBER"/>
    <property type="match status" value="1"/>
</dbReference>
<dbReference type="SUPFAM" id="SSF51735">
    <property type="entry name" value="NAD(P)-binding Rossmann-fold domains"/>
    <property type="match status" value="1"/>
</dbReference>
<dbReference type="PANTHER" id="PTHR42760:SF122">
    <property type="entry name" value="NAD(P)-BINDING PROTEIN"/>
    <property type="match status" value="1"/>
</dbReference>
<sequence>MKQGRFNNKVVLVTGAGSGIGRACAMRLAAEGASIISLDINAENAEKTATMAAALGQQCSFAVVDIADEASVAGAIQIAMERHEHIDVVVHCAGASGPLGGPIESDTQEFEKNIQINVMGSFYLSKYVLPQLIEQRGNMVLISSLAGITGGGPPTVGPLVAYTTSKHAVIGMARSMAYRHGVDGVRVNVVCPGSIETNMTSAVAEMSPMYKSLVAEATPLLRWGQAEEVAAAVAFLASEDASFVNADVMVVDGGYINSQGKVYPRFDPT</sequence>
<dbReference type="Gene3D" id="3.40.50.720">
    <property type="entry name" value="NAD(P)-binding Rossmann-like Domain"/>
    <property type="match status" value="1"/>
</dbReference>
<dbReference type="GO" id="GO:0016616">
    <property type="term" value="F:oxidoreductase activity, acting on the CH-OH group of donors, NAD or NADP as acceptor"/>
    <property type="evidence" value="ECO:0007669"/>
    <property type="project" value="TreeGrafter"/>
</dbReference>
<evidence type="ECO:0000313" key="3">
    <source>
        <dbReference type="Proteomes" id="UP001243844"/>
    </source>
</evidence>
<comment type="caution">
    <text evidence="2">The sequence shown here is derived from an EMBL/GenBank/DDBJ whole genome shotgun (WGS) entry which is preliminary data.</text>
</comment>
<dbReference type="EMBL" id="JAVIDL010000003">
    <property type="protein sequence ID" value="MDQ8934605.1"/>
    <property type="molecule type" value="Genomic_DNA"/>
</dbReference>
<evidence type="ECO:0000256" key="1">
    <source>
        <dbReference type="ARBA" id="ARBA00006484"/>
    </source>
</evidence>
<dbReference type="Pfam" id="PF13561">
    <property type="entry name" value="adh_short_C2"/>
    <property type="match status" value="1"/>
</dbReference>
<dbReference type="InterPro" id="IPR002347">
    <property type="entry name" value="SDR_fam"/>
</dbReference>
<comment type="similarity">
    <text evidence="1">Belongs to the short-chain dehydrogenases/reductases (SDR) family.</text>
</comment>
<evidence type="ECO:0000313" key="2">
    <source>
        <dbReference type="EMBL" id="MDQ8934605.1"/>
    </source>
</evidence>
<reference evidence="2" key="1">
    <citation type="submission" date="2023-08" db="EMBL/GenBank/DDBJ databases">
        <title>Emergence of clinically-relevant ST2 carbapenem-resistant Acinetobacter baumannii strains in hospital sewages in Zhejiang, East of China.</title>
        <authorList>
            <person name="Kaichao C."/>
            <person name="Zhang R."/>
        </authorList>
    </citation>
    <scope>NUCLEOTIDE SEQUENCE</scope>
    <source>
        <strain evidence="2">M-RB-37</strain>
    </source>
</reference>
<protein>
    <submittedName>
        <fullName evidence="2">SDR family NAD(P)-dependent oxidoreductase</fullName>
    </submittedName>
</protein>
<dbReference type="CDD" id="cd05233">
    <property type="entry name" value="SDR_c"/>
    <property type="match status" value="1"/>
</dbReference>
<proteinExistence type="inferred from homology"/>